<dbReference type="Proteomes" id="UP000014074">
    <property type="component" value="Unassembled WGS sequence"/>
</dbReference>
<dbReference type="EMBL" id="KB932992">
    <property type="protein sequence ID" value="EOO01548.1"/>
    <property type="molecule type" value="Genomic_DNA"/>
</dbReference>
<dbReference type="AlphaFoldDB" id="R8BQ95"/>
<dbReference type="RefSeq" id="XP_007913686.1">
    <property type="nucleotide sequence ID" value="XM_007915495.1"/>
</dbReference>
<organism evidence="1 2">
    <name type="scientific">Phaeoacremonium minimum (strain UCR-PA7)</name>
    <name type="common">Esca disease fungus</name>
    <name type="synonym">Togninia minima</name>
    <dbReference type="NCBI Taxonomy" id="1286976"/>
    <lineage>
        <taxon>Eukaryota</taxon>
        <taxon>Fungi</taxon>
        <taxon>Dikarya</taxon>
        <taxon>Ascomycota</taxon>
        <taxon>Pezizomycotina</taxon>
        <taxon>Sordariomycetes</taxon>
        <taxon>Sordariomycetidae</taxon>
        <taxon>Togniniales</taxon>
        <taxon>Togniniaceae</taxon>
        <taxon>Phaeoacremonium</taxon>
    </lineage>
</organism>
<dbReference type="HOGENOM" id="CLU_714071_0_0_1"/>
<accession>R8BQ95</accession>
<protein>
    <submittedName>
        <fullName evidence="1">Uncharacterized protein</fullName>
    </submittedName>
</protein>
<dbReference type="eggNOG" id="ENOG502RKIJ">
    <property type="taxonomic scope" value="Eukaryota"/>
</dbReference>
<dbReference type="KEGG" id="tmn:UCRPA7_2941"/>
<evidence type="ECO:0000313" key="2">
    <source>
        <dbReference type="Proteomes" id="UP000014074"/>
    </source>
</evidence>
<gene>
    <name evidence="1" type="ORF">UCRPA7_2941</name>
</gene>
<dbReference type="GeneID" id="19323241"/>
<keyword evidence="2" id="KW-1185">Reference proteome</keyword>
<reference evidence="2" key="1">
    <citation type="journal article" date="2013" name="Genome Announc.">
        <title>Draft genome sequence of the ascomycete Phaeoacremonium aleophilum strain UCR-PA7, a causal agent of the esca disease complex in grapevines.</title>
        <authorList>
            <person name="Blanco-Ulate B."/>
            <person name="Rolshausen P."/>
            <person name="Cantu D."/>
        </authorList>
    </citation>
    <scope>NUCLEOTIDE SEQUENCE [LARGE SCALE GENOMIC DNA]</scope>
    <source>
        <strain evidence="2">UCR-PA7</strain>
    </source>
</reference>
<dbReference type="OrthoDB" id="4638065at2759"/>
<name>R8BQ95_PHAM7</name>
<evidence type="ECO:0000313" key="1">
    <source>
        <dbReference type="EMBL" id="EOO01548.1"/>
    </source>
</evidence>
<sequence>MVSFRLKTTTVCLVHAKELDKTDKKSYDNSTRAKASTMGMANAFSEKPMPIEIQQYLMAKILSENPAAYNDQIGKETCGDSKQSRDANKSIFASLRSLAREMYWLDMTPIERAEIQDAAGAAGTTSELGTCLQVIQSNWFPKWNNGHWDADHFRNYLTDQTAAENVWGLIQEDIFIVVDKNLQVVFANIEKLADLLFGHDVVDLLERAIDLWSFYNPLPFPETSRHVVDRYVRRIHPELDPSKATVETLPNAKMAVAHYGCWAHKGDPQGRNIWPTKDSLIGRMDTREMCLRLFPRFAKAVFGKTSSIIRFLVQPLDEGYYRECLEVFENLPNDARLPVGEENWISLFALGINGYTQRHRDVGDIQGGLAGLFTLGRYKGKSQRPEK</sequence>
<proteinExistence type="predicted"/>